<proteinExistence type="predicted"/>
<gene>
    <name evidence="2" type="ORF">SAOR_13580</name>
</gene>
<reference evidence="2 3" key="1">
    <citation type="submission" date="2013-10" db="EMBL/GenBank/DDBJ databases">
        <title>Salinisphaera orenii MK-B5 Genome Sequencing.</title>
        <authorList>
            <person name="Lai Q."/>
            <person name="Li C."/>
            <person name="Shao Z."/>
        </authorList>
    </citation>
    <scope>NUCLEOTIDE SEQUENCE [LARGE SCALE GENOMIC DNA]</scope>
    <source>
        <strain evidence="2 3">MK-B5</strain>
    </source>
</reference>
<keyword evidence="3" id="KW-1185">Reference proteome</keyword>
<keyword evidence="1" id="KW-0175">Coiled coil</keyword>
<dbReference type="EMBL" id="AYKH01000040">
    <property type="protein sequence ID" value="ROO25061.1"/>
    <property type="molecule type" value="Genomic_DNA"/>
</dbReference>
<sequence>MAAMLGALLVAGCAHRPSAETEDVAHETEQAADPAIDLLLYAHELQSGSPEARAKAVEQARSAVDDAPDARNLARLALAYGAPKQTRYTPDLAARYAGRALEADDARWNAAARQYLRDYRRFYTRLTEQSPSDDDSEDARARIAELEAELDEAQRKLREMATIEERLGSSPP</sequence>
<evidence type="ECO:0000256" key="1">
    <source>
        <dbReference type="SAM" id="Coils"/>
    </source>
</evidence>
<dbReference type="AlphaFoldDB" id="A0A423PHG8"/>
<evidence type="ECO:0000313" key="3">
    <source>
        <dbReference type="Proteomes" id="UP000283993"/>
    </source>
</evidence>
<evidence type="ECO:0000313" key="2">
    <source>
        <dbReference type="EMBL" id="ROO25061.1"/>
    </source>
</evidence>
<name>A0A423PHG8_9GAMM</name>
<feature type="coiled-coil region" evidence="1">
    <location>
        <begin position="136"/>
        <end position="166"/>
    </location>
</feature>
<protein>
    <submittedName>
        <fullName evidence="2">Uncharacterized protein</fullName>
    </submittedName>
</protein>
<comment type="caution">
    <text evidence="2">The sequence shown here is derived from an EMBL/GenBank/DDBJ whole genome shotgun (WGS) entry which is preliminary data.</text>
</comment>
<dbReference type="Proteomes" id="UP000283993">
    <property type="component" value="Unassembled WGS sequence"/>
</dbReference>
<organism evidence="2 3">
    <name type="scientific">Salinisphaera orenii MK-B5</name>
    <dbReference type="NCBI Taxonomy" id="856730"/>
    <lineage>
        <taxon>Bacteria</taxon>
        <taxon>Pseudomonadati</taxon>
        <taxon>Pseudomonadota</taxon>
        <taxon>Gammaproteobacteria</taxon>
        <taxon>Salinisphaerales</taxon>
        <taxon>Salinisphaeraceae</taxon>
        <taxon>Salinisphaera</taxon>
    </lineage>
</organism>
<accession>A0A423PHG8</accession>